<evidence type="ECO:0000256" key="1">
    <source>
        <dbReference type="SAM" id="Phobius"/>
    </source>
</evidence>
<keyword evidence="1" id="KW-0812">Transmembrane</keyword>
<keyword evidence="1" id="KW-0472">Membrane</keyword>
<organism evidence="2 3">
    <name type="scientific">Wenzhouxiangella sediminis</name>
    <dbReference type="NCBI Taxonomy" id="1792836"/>
    <lineage>
        <taxon>Bacteria</taxon>
        <taxon>Pseudomonadati</taxon>
        <taxon>Pseudomonadota</taxon>
        <taxon>Gammaproteobacteria</taxon>
        <taxon>Chromatiales</taxon>
        <taxon>Wenzhouxiangellaceae</taxon>
        <taxon>Wenzhouxiangella</taxon>
    </lineage>
</organism>
<dbReference type="OrthoDB" id="6197083at2"/>
<evidence type="ECO:0000313" key="2">
    <source>
        <dbReference type="EMBL" id="RFF29028.1"/>
    </source>
</evidence>
<feature type="transmembrane region" description="Helical" evidence="1">
    <location>
        <begin position="131"/>
        <end position="151"/>
    </location>
</feature>
<sequence>MSEQEQQRKNSTESTDEQGKNPVKEMFVLAALYLPLGFFLWFFMASGLMFPTSRLVEWLLAGLYPDIFEQVVQLGFRFEVQTLVIMPQQVDGRTAALNLDINPMIYAWGLALLFGLTMATPTRGVRRLVQLLIGFAVVTLVTTWGVFWEVWRDMAFLMGPQAAAAVQSTNLSATTIALCYQLGYLMFPGVVPIAAWILMNRPFIEQLVDSRHR</sequence>
<reference evidence="2 3" key="1">
    <citation type="submission" date="2018-08" db="EMBL/GenBank/DDBJ databases">
        <title>Wenzhouxiangella salilacus sp. nov., a novel bacterium isolated from a saline lake in Xinjiang Province, China.</title>
        <authorList>
            <person name="Han S."/>
        </authorList>
    </citation>
    <scope>NUCLEOTIDE SEQUENCE [LARGE SCALE GENOMIC DNA]</scope>
    <source>
        <strain evidence="2 3">XDB06</strain>
    </source>
</reference>
<dbReference type="AlphaFoldDB" id="A0A3E1K511"/>
<feature type="transmembrane region" description="Helical" evidence="1">
    <location>
        <begin position="171"/>
        <end position="198"/>
    </location>
</feature>
<protein>
    <submittedName>
        <fullName evidence="2">Uncharacterized protein</fullName>
    </submittedName>
</protein>
<dbReference type="NCBIfam" id="NF041730">
    <property type="entry name" value="XrtH_assoc"/>
    <property type="match status" value="1"/>
</dbReference>
<comment type="caution">
    <text evidence="2">The sequence shown here is derived from an EMBL/GenBank/DDBJ whole genome shotgun (WGS) entry which is preliminary data.</text>
</comment>
<evidence type="ECO:0000313" key="3">
    <source>
        <dbReference type="Proteomes" id="UP000260351"/>
    </source>
</evidence>
<feature type="transmembrane region" description="Helical" evidence="1">
    <location>
        <begin position="27"/>
        <end position="50"/>
    </location>
</feature>
<dbReference type="Proteomes" id="UP000260351">
    <property type="component" value="Unassembled WGS sequence"/>
</dbReference>
<accession>A0A3E1K511</accession>
<dbReference type="EMBL" id="QUZK01000052">
    <property type="protein sequence ID" value="RFF29028.1"/>
    <property type="molecule type" value="Genomic_DNA"/>
</dbReference>
<gene>
    <name evidence="2" type="ORF">DZC52_14315</name>
</gene>
<dbReference type="RefSeq" id="WP_116651834.1">
    <property type="nucleotide sequence ID" value="NZ_QUZK01000052.1"/>
</dbReference>
<proteinExistence type="predicted"/>
<keyword evidence="3" id="KW-1185">Reference proteome</keyword>
<name>A0A3E1K511_9GAMM</name>
<dbReference type="InterPro" id="IPR049823">
    <property type="entry name" value="XrtH_assoc"/>
</dbReference>
<feature type="transmembrane region" description="Helical" evidence="1">
    <location>
        <begin position="101"/>
        <end position="119"/>
    </location>
</feature>
<keyword evidence="1" id="KW-1133">Transmembrane helix</keyword>